<keyword evidence="1" id="KW-0812">Transmembrane</keyword>
<protein>
    <recommendedName>
        <fullName evidence="4">DUF2238 domain-containing protein</fullName>
    </recommendedName>
</protein>
<dbReference type="Pfam" id="PF09997">
    <property type="entry name" value="DUF2238"/>
    <property type="match status" value="1"/>
</dbReference>
<feature type="transmembrane region" description="Helical" evidence="1">
    <location>
        <begin position="44"/>
        <end position="68"/>
    </location>
</feature>
<evidence type="ECO:0008006" key="4">
    <source>
        <dbReference type="Google" id="ProtNLM"/>
    </source>
</evidence>
<sequence length="225" mass="24461">MCVHPQATRGYAAAVDGRTLVLGDWTPIVRDGIDVLRLVILGGAVVYAAIGDWGSAALLAFLGSITLVARLVNMPRLYDLSLTLGMALQGFGETLGWYDEWVRFDDLVHFTLPMLTAPVIYIALARLEVVPDPRDETHLQHYIGIGVVTAALGIAVGALWELFEWRSDAWFGTALSVDNDDTNGDLFRDTLGSLVGAGLLVLWARFGWGSVRRIPGVNTHEEISA</sequence>
<dbReference type="InterPro" id="IPR014509">
    <property type="entry name" value="YjdF-like"/>
</dbReference>
<evidence type="ECO:0000256" key="1">
    <source>
        <dbReference type="SAM" id="Phobius"/>
    </source>
</evidence>
<evidence type="ECO:0000313" key="2">
    <source>
        <dbReference type="EMBL" id="SNX97671.1"/>
    </source>
</evidence>
<keyword evidence="1" id="KW-0472">Membrane</keyword>
<proteinExistence type="predicted"/>
<feature type="transmembrane region" description="Helical" evidence="1">
    <location>
        <begin position="141"/>
        <end position="160"/>
    </location>
</feature>
<accession>A0A285EI36</accession>
<reference evidence="2 3" key="1">
    <citation type="submission" date="2017-09" db="EMBL/GenBank/DDBJ databases">
        <authorList>
            <person name="Ehlers B."/>
            <person name="Leendertz F.H."/>
        </authorList>
    </citation>
    <scope>NUCLEOTIDE SEQUENCE [LARGE SCALE GENOMIC DNA]</scope>
    <source>
        <strain evidence="2 3">DSM 46844</strain>
    </source>
</reference>
<feature type="transmembrane region" description="Helical" evidence="1">
    <location>
        <begin position="190"/>
        <end position="208"/>
    </location>
</feature>
<dbReference type="Proteomes" id="UP000219514">
    <property type="component" value="Unassembled WGS sequence"/>
</dbReference>
<evidence type="ECO:0000313" key="3">
    <source>
        <dbReference type="Proteomes" id="UP000219514"/>
    </source>
</evidence>
<feature type="transmembrane region" description="Helical" evidence="1">
    <location>
        <begin position="110"/>
        <end position="129"/>
    </location>
</feature>
<organism evidence="2 3">
    <name type="scientific">Geodermatophilus sabuli</name>
    <dbReference type="NCBI Taxonomy" id="1564158"/>
    <lineage>
        <taxon>Bacteria</taxon>
        <taxon>Bacillati</taxon>
        <taxon>Actinomycetota</taxon>
        <taxon>Actinomycetes</taxon>
        <taxon>Geodermatophilales</taxon>
        <taxon>Geodermatophilaceae</taxon>
        <taxon>Geodermatophilus</taxon>
    </lineage>
</organism>
<dbReference type="EMBL" id="OBDO01000008">
    <property type="protein sequence ID" value="SNX97671.1"/>
    <property type="molecule type" value="Genomic_DNA"/>
</dbReference>
<name>A0A285EI36_9ACTN</name>
<keyword evidence="3" id="KW-1185">Reference proteome</keyword>
<dbReference type="AlphaFoldDB" id="A0A285EI36"/>
<gene>
    <name evidence="2" type="ORF">SAMN06893097_10836</name>
</gene>
<keyword evidence="1" id="KW-1133">Transmembrane helix</keyword>